<dbReference type="Gene3D" id="3.90.190.10">
    <property type="entry name" value="Protein tyrosine phosphatase superfamily"/>
    <property type="match status" value="1"/>
</dbReference>
<feature type="transmembrane region" description="Helical" evidence="1">
    <location>
        <begin position="145"/>
        <end position="164"/>
    </location>
</feature>
<protein>
    <submittedName>
        <fullName evidence="4">Dual specificity protein phosphatase family protein</fullName>
    </submittedName>
</protein>
<keyword evidence="1" id="KW-0472">Membrane</keyword>
<feature type="transmembrane region" description="Helical" evidence="1">
    <location>
        <begin position="195"/>
        <end position="213"/>
    </location>
</feature>
<feature type="transmembrane region" description="Helical" evidence="1">
    <location>
        <begin position="29"/>
        <end position="49"/>
    </location>
</feature>
<evidence type="ECO:0000313" key="5">
    <source>
        <dbReference type="Proteomes" id="UP001069802"/>
    </source>
</evidence>
<dbReference type="PANTHER" id="PTHR47216">
    <property type="match status" value="1"/>
</dbReference>
<dbReference type="SMART" id="SM00195">
    <property type="entry name" value="DSPc"/>
    <property type="match status" value="1"/>
</dbReference>
<dbReference type="InterPro" id="IPR020422">
    <property type="entry name" value="TYR_PHOSPHATASE_DUAL_dom"/>
</dbReference>
<comment type="caution">
    <text evidence="4">The sequence shown here is derived from an EMBL/GenBank/DDBJ whole genome shotgun (WGS) entry which is preliminary data.</text>
</comment>
<feature type="transmembrane region" description="Helical" evidence="1">
    <location>
        <begin position="289"/>
        <end position="309"/>
    </location>
</feature>
<feature type="transmembrane region" description="Helical" evidence="1">
    <location>
        <begin position="234"/>
        <end position="255"/>
    </location>
</feature>
<name>A0ABT4LJM3_9PROT</name>
<dbReference type="RefSeq" id="WP_269423451.1">
    <property type="nucleotide sequence ID" value="NZ_JAPWGY010000003.1"/>
</dbReference>
<dbReference type="Pfam" id="PF00782">
    <property type="entry name" value="DSPc"/>
    <property type="match status" value="1"/>
</dbReference>
<feature type="transmembrane region" description="Helical" evidence="1">
    <location>
        <begin position="261"/>
        <end position="280"/>
    </location>
</feature>
<dbReference type="Proteomes" id="UP001069802">
    <property type="component" value="Unassembled WGS sequence"/>
</dbReference>
<organism evidence="4 5">
    <name type="scientific">Kiloniella laminariae</name>
    <dbReference type="NCBI Taxonomy" id="454162"/>
    <lineage>
        <taxon>Bacteria</taxon>
        <taxon>Pseudomonadati</taxon>
        <taxon>Pseudomonadota</taxon>
        <taxon>Alphaproteobacteria</taxon>
        <taxon>Rhodospirillales</taxon>
        <taxon>Kiloniellaceae</taxon>
        <taxon>Kiloniella</taxon>
    </lineage>
</organism>
<feature type="transmembrane region" description="Helical" evidence="1">
    <location>
        <begin position="171"/>
        <end position="189"/>
    </location>
</feature>
<proteinExistence type="predicted"/>
<dbReference type="EMBL" id="JAPWGY010000003">
    <property type="protein sequence ID" value="MCZ4281286.1"/>
    <property type="molecule type" value="Genomic_DNA"/>
</dbReference>
<keyword evidence="1" id="KW-0812">Transmembrane</keyword>
<gene>
    <name evidence="4" type="ORF">O4H49_10890</name>
</gene>
<sequence>MASGKQNAVAGSLLFDARPAAVPLVKEKLLWTVNLGLFFFLLYGSVNYISLLRAPHPAVFAEWEKSIPFIPEFILPYMSSDLVFVVAFFLCQSRREIQVLGLRYGTAIVLSALFFLLLPLQFSFVRPSVTGWPAILFDLLSLDQPFNQFPSLHISLGFLAWQQISRQLKGIAFAAITLWFVLIGASTVLVFQHHMIDILGGVAVIPVLLWLVPDRGENRFFPLRFVTPRHLHMAFRYLVLSVGLTLLAFQLGWWGLVPGSAALSFIYVSVCYLLGFNGFLFKNSEGYPLLMYLLLWPYLIACWLNWWFWQGRVAPLSEIQPGLWLGGRPDNVIWQKLEGLGVTSVVDLVPELSSGAPGSFRFVHIPLLDIAIPAPEQLDRIVAQIADGLKGGSIYVHCALGMSRSVLAISAYLIQQGYSVEEALSLMDEKRPNRVRRPYIRIALELYRDYQAKGKSGTRPEEQKSEEIFS</sequence>
<feature type="transmembrane region" description="Helical" evidence="1">
    <location>
        <begin position="69"/>
        <end position="90"/>
    </location>
</feature>
<feature type="transmembrane region" description="Helical" evidence="1">
    <location>
        <begin position="102"/>
        <end position="125"/>
    </location>
</feature>
<keyword evidence="1" id="KW-1133">Transmembrane helix</keyword>
<evidence type="ECO:0000313" key="4">
    <source>
        <dbReference type="EMBL" id="MCZ4281286.1"/>
    </source>
</evidence>
<dbReference type="InterPro" id="IPR000340">
    <property type="entry name" value="Dual-sp_phosphatase_cat-dom"/>
</dbReference>
<feature type="domain" description="Tyrosine-protein phosphatase" evidence="2">
    <location>
        <begin position="314"/>
        <end position="456"/>
    </location>
</feature>
<dbReference type="InterPro" id="IPR000387">
    <property type="entry name" value="Tyr_Pase_dom"/>
</dbReference>
<evidence type="ECO:0000259" key="2">
    <source>
        <dbReference type="PROSITE" id="PS50054"/>
    </source>
</evidence>
<evidence type="ECO:0000259" key="3">
    <source>
        <dbReference type="PROSITE" id="PS50056"/>
    </source>
</evidence>
<dbReference type="PROSITE" id="PS50056">
    <property type="entry name" value="TYR_PHOSPHATASE_2"/>
    <property type="match status" value="1"/>
</dbReference>
<dbReference type="PANTHER" id="PTHR47216:SF4">
    <property type="entry name" value="OS01G0859400 PROTEIN"/>
    <property type="match status" value="1"/>
</dbReference>
<evidence type="ECO:0000256" key="1">
    <source>
        <dbReference type="SAM" id="Phobius"/>
    </source>
</evidence>
<dbReference type="SUPFAM" id="SSF52799">
    <property type="entry name" value="(Phosphotyrosine protein) phosphatases II"/>
    <property type="match status" value="1"/>
</dbReference>
<feature type="domain" description="Tyrosine specific protein phosphatases" evidence="3">
    <location>
        <begin position="376"/>
        <end position="442"/>
    </location>
</feature>
<dbReference type="PROSITE" id="PS50054">
    <property type="entry name" value="TYR_PHOSPHATASE_DUAL"/>
    <property type="match status" value="1"/>
</dbReference>
<dbReference type="InterPro" id="IPR029021">
    <property type="entry name" value="Prot-tyrosine_phosphatase-like"/>
</dbReference>
<keyword evidence="5" id="KW-1185">Reference proteome</keyword>
<reference evidence="4" key="1">
    <citation type="submission" date="2022-12" db="EMBL/GenBank/DDBJ databases">
        <title>Bacterial isolates from different developmental stages of Nematostella vectensis.</title>
        <authorList>
            <person name="Fraune S."/>
        </authorList>
    </citation>
    <scope>NUCLEOTIDE SEQUENCE</scope>
    <source>
        <strain evidence="4">G21630-S1</strain>
    </source>
</reference>
<accession>A0ABT4LJM3</accession>